<comment type="caution">
    <text evidence="1">The sequence shown here is derived from an EMBL/GenBank/DDBJ whole genome shotgun (WGS) entry which is preliminary data.</text>
</comment>
<evidence type="ECO:0008006" key="2">
    <source>
        <dbReference type="Google" id="ProtNLM"/>
    </source>
</evidence>
<dbReference type="AlphaFoldDB" id="A0A6L2LWD3"/>
<proteinExistence type="predicted"/>
<name>A0A6L2LWD3_TANCI</name>
<reference evidence="1" key="1">
    <citation type="journal article" date="2019" name="Sci. Rep.">
        <title>Draft genome of Tanacetum cinerariifolium, the natural source of mosquito coil.</title>
        <authorList>
            <person name="Yamashiro T."/>
            <person name="Shiraishi A."/>
            <person name="Satake H."/>
            <person name="Nakayama K."/>
        </authorList>
    </citation>
    <scope>NUCLEOTIDE SEQUENCE</scope>
</reference>
<gene>
    <name evidence="1" type="ORF">Tci_037956</name>
</gene>
<evidence type="ECO:0000313" key="1">
    <source>
        <dbReference type="EMBL" id="GEU65978.1"/>
    </source>
</evidence>
<sequence length="165" mass="18980">MINNVQHTLVISVPKAVGNGVTPHTIKVEYEWKPPKCNTCMVFGHDDAQCPIKHAMADVRKLEGTSNDGFQTVQRKDFRGPLGSKKGTIMRNLWTTWLTIHGRIWRLLPRRLRIWPGRKADSPKRNVVFSPEAHIHYFDRDDMDFDDMGQAAEEVEHRNAYSENG</sequence>
<accession>A0A6L2LWD3</accession>
<protein>
    <recommendedName>
        <fullName evidence="2">Zinc knuckle CX2CX4HX4C</fullName>
    </recommendedName>
</protein>
<dbReference type="EMBL" id="BKCJ010005301">
    <property type="protein sequence ID" value="GEU65978.1"/>
    <property type="molecule type" value="Genomic_DNA"/>
</dbReference>
<organism evidence="1">
    <name type="scientific">Tanacetum cinerariifolium</name>
    <name type="common">Dalmatian daisy</name>
    <name type="synonym">Chrysanthemum cinerariifolium</name>
    <dbReference type="NCBI Taxonomy" id="118510"/>
    <lineage>
        <taxon>Eukaryota</taxon>
        <taxon>Viridiplantae</taxon>
        <taxon>Streptophyta</taxon>
        <taxon>Embryophyta</taxon>
        <taxon>Tracheophyta</taxon>
        <taxon>Spermatophyta</taxon>
        <taxon>Magnoliopsida</taxon>
        <taxon>eudicotyledons</taxon>
        <taxon>Gunneridae</taxon>
        <taxon>Pentapetalae</taxon>
        <taxon>asterids</taxon>
        <taxon>campanulids</taxon>
        <taxon>Asterales</taxon>
        <taxon>Asteraceae</taxon>
        <taxon>Asteroideae</taxon>
        <taxon>Anthemideae</taxon>
        <taxon>Anthemidinae</taxon>
        <taxon>Tanacetum</taxon>
    </lineage>
</organism>